<dbReference type="GO" id="GO:0016787">
    <property type="term" value="F:hydrolase activity"/>
    <property type="evidence" value="ECO:0007669"/>
    <property type="project" value="UniProtKB-KW"/>
</dbReference>
<dbReference type="Gene3D" id="3.60.110.10">
    <property type="entry name" value="Carbon-nitrogen hydrolase"/>
    <property type="match status" value="1"/>
</dbReference>
<protein>
    <submittedName>
        <fullName evidence="2">Nitrilase-related carbon-nitrogen hydrolase</fullName>
    </submittedName>
</protein>
<dbReference type="Pfam" id="PF00795">
    <property type="entry name" value="CN_hydrolase"/>
    <property type="match status" value="1"/>
</dbReference>
<feature type="domain" description="CN hydrolase" evidence="1">
    <location>
        <begin position="1"/>
        <end position="240"/>
    </location>
</feature>
<reference evidence="3" key="1">
    <citation type="submission" date="2023-07" db="EMBL/GenBank/DDBJ databases">
        <title>30 novel species of actinomycetes from the DSMZ collection.</title>
        <authorList>
            <person name="Nouioui I."/>
        </authorList>
    </citation>
    <scope>NUCLEOTIDE SEQUENCE [LARGE SCALE GENOMIC DNA]</scope>
    <source>
        <strain evidence="3">DSM 44399</strain>
    </source>
</reference>
<evidence type="ECO:0000259" key="1">
    <source>
        <dbReference type="PROSITE" id="PS50263"/>
    </source>
</evidence>
<evidence type="ECO:0000313" key="2">
    <source>
        <dbReference type="EMBL" id="MDT0261800.1"/>
    </source>
</evidence>
<dbReference type="PANTHER" id="PTHR47799:SF1">
    <property type="entry name" value="OMEGA-AMIDASE YAFV"/>
    <property type="match status" value="1"/>
</dbReference>
<sequence>MKIAAIQHDIAWEDGAATRHHLVPLIAEAVGSGAGLVVVSEMYATGFSMEPERVAEEPGGPNEQFLVRQAAEHGVWMIGSIAQWAEAADQGLGRRAANVAVVAGPAGQLHRYAKIHPFSYAGEHERYRAGEKFLTVPIGDLNVSVFICYDLRFADEFWALAANTDLYVVVANWPAARREHWRTLLRARAIENQAYVLGCNRVGSVDRLHHTGDSAIIDPLGRTLVEASEVESVLRAEVDPGEVKRVRDRFPFLADRR</sequence>
<gene>
    <name evidence="2" type="ORF">RM423_10370</name>
</gene>
<proteinExistence type="predicted"/>
<dbReference type="SUPFAM" id="SSF56317">
    <property type="entry name" value="Carbon-nitrogen hydrolase"/>
    <property type="match status" value="1"/>
</dbReference>
<dbReference type="RefSeq" id="WP_311422954.1">
    <property type="nucleotide sequence ID" value="NZ_JAVREH010000010.1"/>
</dbReference>
<dbReference type="InterPro" id="IPR052737">
    <property type="entry name" value="Omega-amidase_YafV"/>
</dbReference>
<keyword evidence="2" id="KW-0378">Hydrolase</keyword>
<dbReference type="EMBL" id="JAVREH010000010">
    <property type="protein sequence ID" value="MDT0261800.1"/>
    <property type="molecule type" value="Genomic_DNA"/>
</dbReference>
<keyword evidence="3" id="KW-1185">Reference proteome</keyword>
<name>A0ABU2J9Y9_9ACTN</name>
<dbReference type="PANTHER" id="PTHR47799">
    <property type="entry name" value="OMEGA-AMIDASE YAFV"/>
    <property type="match status" value="1"/>
</dbReference>
<evidence type="ECO:0000313" key="3">
    <source>
        <dbReference type="Proteomes" id="UP001183176"/>
    </source>
</evidence>
<dbReference type="InterPro" id="IPR003010">
    <property type="entry name" value="C-N_Hydrolase"/>
</dbReference>
<organism evidence="2 3">
    <name type="scientific">Jatrophihabitans lederbergiae</name>
    <dbReference type="NCBI Taxonomy" id="3075547"/>
    <lineage>
        <taxon>Bacteria</taxon>
        <taxon>Bacillati</taxon>
        <taxon>Actinomycetota</taxon>
        <taxon>Actinomycetes</taxon>
        <taxon>Jatrophihabitantales</taxon>
        <taxon>Jatrophihabitantaceae</taxon>
        <taxon>Jatrophihabitans</taxon>
    </lineage>
</organism>
<dbReference type="PROSITE" id="PS50263">
    <property type="entry name" value="CN_HYDROLASE"/>
    <property type="match status" value="1"/>
</dbReference>
<accession>A0ABU2J9Y9</accession>
<dbReference type="Proteomes" id="UP001183176">
    <property type="component" value="Unassembled WGS sequence"/>
</dbReference>
<comment type="caution">
    <text evidence="2">The sequence shown here is derived from an EMBL/GenBank/DDBJ whole genome shotgun (WGS) entry which is preliminary data.</text>
</comment>
<dbReference type="InterPro" id="IPR036526">
    <property type="entry name" value="C-N_Hydrolase_sf"/>
</dbReference>